<proteinExistence type="predicted"/>
<gene>
    <name evidence="1" type="ORF">P167DRAFT_189422</name>
</gene>
<sequence>MCKEMNAPVLPESKKVNATATHTYDLSADYNFLFDSAFTDAIQMNQYEHDCLCQPSTPMVHYCCPGCRGRTYTPTEEDRKDLKAVLVDYDFAETKPEKVVEQLLELIIRTLPLSMYTYGKSHQSITTQVGVATLFFADIASAHRFAGHLAHACEDYYYHEEYLHTLYHGAMYDADWSPITATHAMMGRQQMDTNRLHKRLMMGYLGGGVGAGYVGPRNHEILEVLEKDKSVETCRGVCGVYLASGKKGWFGVKRLVYVPHEPIVGEVVKWSSEWIGDAVLGEEDDDDEA</sequence>
<dbReference type="EMBL" id="ML119133">
    <property type="protein sequence ID" value="RPB11835.1"/>
    <property type="molecule type" value="Genomic_DNA"/>
</dbReference>
<dbReference type="AlphaFoldDB" id="A0A3N4L1H8"/>
<reference evidence="1 2" key="1">
    <citation type="journal article" date="2018" name="Nat. Ecol. Evol.">
        <title>Pezizomycetes genomes reveal the molecular basis of ectomycorrhizal truffle lifestyle.</title>
        <authorList>
            <person name="Murat C."/>
            <person name="Payen T."/>
            <person name="Noel B."/>
            <person name="Kuo A."/>
            <person name="Morin E."/>
            <person name="Chen J."/>
            <person name="Kohler A."/>
            <person name="Krizsan K."/>
            <person name="Balestrini R."/>
            <person name="Da Silva C."/>
            <person name="Montanini B."/>
            <person name="Hainaut M."/>
            <person name="Levati E."/>
            <person name="Barry K.W."/>
            <person name="Belfiori B."/>
            <person name="Cichocki N."/>
            <person name="Clum A."/>
            <person name="Dockter R.B."/>
            <person name="Fauchery L."/>
            <person name="Guy J."/>
            <person name="Iotti M."/>
            <person name="Le Tacon F."/>
            <person name="Lindquist E.A."/>
            <person name="Lipzen A."/>
            <person name="Malagnac F."/>
            <person name="Mello A."/>
            <person name="Molinier V."/>
            <person name="Miyauchi S."/>
            <person name="Poulain J."/>
            <person name="Riccioni C."/>
            <person name="Rubini A."/>
            <person name="Sitrit Y."/>
            <person name="Splivallo R."/>
            <person name="Traeger S."/>
            <person name="Wang M."/>
            <person name="Zifcakova L."/>
            <person name="Wipf D."/>
            <person name="Zambonelli A."/>
            <person name="Paolocci F."/>
            <person name="Nowrousian M."/>
            <person name="Ottonello S."/>
            <person name="Baldrian P."/>
            <person name="Spatafora J.W."/>
            <person name="Henrissat B."/>
            <person name="Nagy L.G."/>
            <person name="Aury J.M."/>
            <person name="Wincker P."/>
            <person name="Grigoriev I.V."/>
            <person name="Bonfante P."/>
            <person name="Martin F.M."/>
        </authorList>
    </citation>
    <scope>NUCLEOTIDE SEQUENCE [LARGE SCALE GENOMIC DNA]</scope>
    <source>
        <strain evidence="1 2">CCBAS932</strain>
    </source>
</reference>
<accession>A0A3N4L1H8</accession>
<name>A0A3N4L1H8_9PEZI</name>
<evidence type="ECO:0000313" key="2">
    <source>
        <dbReference type="Proteomes" id="UP000277580"/>
    </source>
</evidence>
<dbReference type="Proteomes" id="UP000277580">
    <property type="component" value="Unassembled WGS sequence"/>
</dbReference>
<dbReference type="InParanoid" id="A0A3N4L1H8"/>
<protein>
    <submittedName>
        <fullName evidence="1">Uncharacterized protein</fullName>
    </submittedName>
</protein>
<dbReference type="OrthoDB" id="5298669at2759"/>
<evidence type="ECO:0000313" key="1">
    <source>
        <dbReference type="EMBL" id="RPB11835.1"/>
    </source>
</evidence>
<organism evidence="1 2">
    <name type="scientific">Morchella conica CCBAS932</name>
    <dbReference type="NCBI Taxonomy" id="1392247"/>
    <lineage>
        <taxon>Eukaryota</taxon>
        <taxon>Fungi</taxon>
        <taxon>Dikarya</taxon>
        <taxon>Ascomycota</taxon>
        <taxon>Pezizomycotina</taxon>
        <taxon>Pezizomycetes</taxon>
        <taxon>Pezizales</taxon>
        <taxon>Morchellaceae</taxon>
        <taxon>Morchella</taxon>
    </lineage>
</organism>
<keyword evidence="2" id="KW-1185">Reference proteome</keyword>